<keyword evidence="1" id="KW-0472">Membrane</keyword>
<dbReference type="EMBL" id="FTOE01000004">
    <property type="protein sequence ID" value="SIS75182.1"/>
    <property type="molecule type" value="Genomic_DNA"/>
</dbReference>
<keyword evidence="4" id="KW-1185">Reference proteome</keyword>
<sequence length="282" mass="29369">MKTIITILLPLGITTPAWAGRITLKNLKSIAAGLFMAVTAVVMTATPVMAAPTTAPTFLNPGDQYRLAFLTQGKINGNSSAISTYNNFVTSQANTEAALVALSTTWTAILSTNGSDARVTTGTASGVGVPIFLLDVASTRIADNNADLWDGSIYNPLNINQYGDLNPATVAWTGSESNGLRAPGQSALGNSISRIGITTAVNGTWISNQCCYAGIGFQGASQLSIYALSGVLETPAATVPEAGSLSLLTLGLAGLWIVRRKRIGKRDLSHEPLFISKPLIVA</sequence>
<keyword evidence="1" id="KW-1133">Transmembrane helix</keyword>
<reference evidence="4" key="1">
    <citation type="submission" date="2017-01" db="EMBL/GenBank/DDBJ databases">
        <authorList>
            <person name="Varghese N."/>
            <person name="Submissions S."/>
        </authorList>
    </citation>
    <scope>NUCLEOTIDE SEQUENCE [LARGE SCALE GENOMIC DNA]</scope>
    <source>
        <strain evidence="4">DSM 22306</strain>
    </source>
</reference>
<evidence type="ECO:0000259" key="2">
    <source>
        <dbReference type="Pfam" id="PF07589"/>
    </source>
</evidence>
<evidence type="ECO:0000256" key="1">
    <source>
        <dbReference type="SAM" id="Phobius"/>
    </source>
</evidence>
<dbReference type="Proteomes" id="UP000185999">
    <property type="component" value="Unassembled WGS sequence"/>
</dbReference>
<dbReference type="InterPro" id="IPR013424">
    <property type="entry name" value="Ice-binding_C"/>
</dbReference>
<keyword evidence="1" id="KW-0812">Transmembrane</keyword>
<dbReference type="NCBIfam" id="TIGR02595">
    <property type="entry name" value="PEP_CTERM"/>
    <property type="match status" value="1"/>
</dbReference>
<dbReference type="RefSeq" id="WP_054341518.1">
    <property type="nucleotide sequence ID" value="NZ_FTOE01000004.1"/>
</dbReference>
<organism evidence="3 4">
    <name type="scientific">Neptunomonas antarctica</name>
    <dbReference type="NCBI Taxonomy" id="619304"/>
    <lineage>
        <taxon>Bacteria</taxon>
        <taxon>Pseudomonadati</taxon>
        <taxon>Pseudomonadota</taxon>
        <taxon>Gammaproteobacteria</taxon>
        <taxon>Oceanospirillales</taxon>
        <taxon>Oceanospirillaceae</taxon>
        <taxon>Neptunomonas</taxon>
    </lineage>
</organism>
<dbReference type="InterPro" id="IPR016186">
    <property type="entry name" value="C-type_lectin-like/link_sf"/>
</dbReference>
<name>A0A1N7LN25_9GAMM</name>
<feature type="domain" description="Ice-binding protein C-terminal" evidence="2">
    <location>
        <begin position="238"/>
        <end position="261"/>
    </location>
</feature>
<protein>
    <submittedName>
        <fullName evidence="3">PEP-CTERM protein-sorting domain-containing protein</fullName>
    </submittedName>
</protein>
<feature type="transmembrane region" description="Helical" evidence="1">
    <location>
        <begin position="29"/>
        <end position="50"/>
    </location>
</feature>
<evidence type="ECO:0000313" key="3">
    <source>
        <dbReference type="EMBL" id="SIS75182.1"/>
    </source>
</evidence>
<proteinExistence type="predicted"/>
<gene>
    <name evidence="3" type="ORF">SAMN05421760_104172</name>
</gene>
<accession>A0A1N7LN25</accession>
<evidence type="ECO:0000313" key="4">
    <source>
        <dbReference type="Proteomes" id="UP000185999"/>
    </source>
</evidence>
<dbReference type="AlphaFoldDB" id="A0A1N7LN25"/>
<dbReference type="Gene3D" id="3.10.100.10">
    <property type="entry name" value="Mannose-Binding Protein A, subunit A"/>
    <property type="match status" value="1"/>
</dbReference>
<dbReference type="Pfam" id="PF07589">
    <property type="entry name" value="PEP-CTERM"/>
    <property type="match status" value="1"/>
</dbReference>